<organism evidence="15 16">
    <name type="scientific">Limnobacter litoralis</name>
    <dbReference type="NCBI Taxonomy" id="481366"/>
    <lineage>
        <taxon>Bacteria</taxon>
        <taxon>Pseudomonadati</taxon>
        <taxon>Pseudomonadota</taxon>
        <taxon>Betaproteobacteria</taxon>
        <taxon>Burkholderiales</taxon>
        <taxon>Burkholderiaceae</taxon>
        <taxon>Limnobacter</taxon>
    </lineage>
</organism>
<evidence type="ECO:0000256" key="3">
    <source>
        <dbReference type="ARBA" id="ARBA00002933"/>
    </source>
</evidence>
<dbReference type="PROSITE" id="PS01155">
    <property type="entry name" value="ENDONUCLEASE_III_2"/>
    <property type="match status" value="1"/>
</dbReference>
<dbReference type="NCBIfam" id="TIGR01084">
    <property type="entry name" value="mutY"/>
    <property type="match status" value="1"/>
</dbReference>
<comment type="cofactor">
    <cofactor evidence="2">
        <name>[4Fe-4S] cluster</name>
        <dbReference type="ChEBI" id="CHEBI:49883"/>
    </cofactor>
</comment>
<dbReference type="EC" id="3.2.2.31" evidence="5"/>
<dbReference type="Pfam" id="PF00730">
    <property type="entry name" value="HhH-GPD"/>
    <property type="match status" value="1"/>
</dbReference>
<dbReference type="PANTHER" id="PTHR42944:SF1">
    <property type="entry name" value="ADENINE DNA GLYCOSYLASE"/>
    <property type="match status" value="1"/>
</dbReference>
<keyword evidence="8" id="KW-0227">DNA damage</keyword>
<evidence type="ECO:0000256" key="10">
    <source>
        <dbReference type="ARBA" id="ARBA00023004"/>
    </source>
</evidence>
<dbReference type="Gene3D" id="3.90.79.10">
    <property type="entry name" value="Nucleoside Triphosphate Pyrophosphohydrolase"/>
    <property type="match status" value="1"/>
</dbReference>
<dbReference type="Gene3D" id="1.10.1670.10">
    <property type="entry name" value="Helix-hairpin-Helix base-excision DNA repair enzymes (C-terminal)"/>
    <property type="match status" value="1"/>
</dbReference>
<evidence type="ECO:0000256" key="13">
    <source>
        <dbReference type="ARBA" id="ARBA00023295"/>
    </source>
</evidence>
<evidence type="ECO:0000256" key="5">
    <source>
        <dbReference type="ARBA" id="ARBA00012045"/>
    </source>
</evidence>
<dbReference type="InterPro" id="IPR015797">
    <property type="entry name" value="NUDIX_hydrolase-like_dom_sf"/>
</dbReference>
<dbReference type="SUPFAM" id="SSF48150">
    <property type="entry name" value="DNA-glycosylase"/>
    <property type="match status" value="1"/>
</dbReference>
<evidence type="ECO:0000313" key="16">
    <source>
        <dbReference type="Proteomes" id="UP001156664"/>
    </source>
</evidence>
<keyword evidence="7" id="KW-0479">Metal-binding</keyword>
<sequence length="360" mass="40124">MSSPESQSVADTLVQWQKVAGRQHLPWQNTGDAYRVWLSEVMLQQTQVTTVLGYYDRFLKAFSTVTALAQASEEEVMQLWAGLGYYTRARNLHACARQVLTRFGGEFPRDVAALESLPGIGRSTAGAIASLSWGLAAPILDGNVKRVYCRLFGVEGYPEQTAVKRELWAIAERELGRQAPGVYNQALMDLGATVCTPKNPNCAKCPLMKRCVALKKGMVGQLPQPKPKKPRPSQYFVALAVRSKHGEVGLTARQGKGVWRGLWMWPHLSLEGVDQVVDWPELAPLLQEIGLQADERQQAELVRQLKALNRQDWLVHELTHRKMHFKVLALDGVSGGDLVALSDRAVPRLVHKIMEQLGWT</sequence>
<dbReference type="SMART" id="SM00478">
    <property type="entry name" value="ENDO3c"/>
    <property type="match status" value="1"/>
</dbReference>
<gene>
    <name evidence="15" type="primary">mutY</name>
    <name evidence="15" type="ORF">GCM10007875_24860</name>
</gene>
<dbReference type="PANTHER" id="PTHR42944">
    <property type="entry name" value="ADENINE DNA GLYCOSYLASE"/>
    <property type="match status" value="1"/>
</dbReference>
<evidence type="ECO:0000256" key="4">
    <source>
        <dbReference type="ARBA" id="ARBA00008343"/>
    </source>
</evidence>
<dbReference type="RefSeq" id="WP_284282155.1">
    <property type="nucleotide sequence ID" value="NZ_BSOJ01000030.1"/>
</dbReference>
<proteinExistence type="inferred from homology"/>
<keyword evidence="10" id="KW-0408">Iron</keyword>
<protein>
    <recommendedName>
        <fullName evidence="6">Adenine DNA glycosylase</fullName>
        <ecNumber evidence="5">3.2.2.31</ecNumber>
    </recommendedName>
</protein>
<keyword evidence="16" id="KW-1185">Reference proteome</keyword>
<name>A0ABQ5YRX6_9BURK</name>
<comment type="similarity">
    <text evidence="4">Belongs to the Nth/MutY family.</text>
</comment>
<feature type="domain" description="HhH-GPD" evidence="14">
    <location>
        <begin position="42"/>
        <end position="193"/>
    </location>
</feature>
<comment type="caution">
    <text evidence="15">The sequence shown here is derived from an EMBL/GenBank/DDBJ whole genome shotgun (WGS) entry which is preliminary data.</text>
</comment>
<evidence type="ECO:0000256" key="11">
    <source>
        <dbReference type="ARBA" id="ARBA00023014"/>
    </source>
</evidence>
<dbReference type="InterPro" id="IPR044298">
    <property type="entry name" value="MIG/MutY"/>
</dbReference>
<accession>A0ABQ5YRX6</accession>
<comment type="catalytic activity">
    <reaction evidence="1">
        <text>Hydrolyzes free adenine bases from 7,8-dihydro-8-oxoguanine:adenine mismatched double-stranded DNA, leaving an apurinic site.</text>
        <dbReference type="EC" id="3.2.2.31"/>
    </reaction>
</comment>
<keyword evidence="13" id="KW-0326">Glycosidase</keyword>
<keyword evidence="11" id="KW-0411">Iron-sulfur</keyword>
<evidence type="ECO:0000256" key="6">
    <source>
        <dbReference type="ARBA" id="ARBA00022023"/>
    </source>
</evidence>
<evidence type="ECO:0000256" key="9">
    <source>
        <dbReference type="ARBA" id="ARBA00022801"/>
    </source>
</evidence>
<dbReference type="Pfam" id="PF00633">
    <property type="entry name" value="HHH"/>
    <property type="match status" value="1"/>
</dbReference>
<evidence type="ECO:0000256" key="8">
    <source>
        <dbReference type="ARBA" id="ARBA00022763"/>
    </source>
</evidence>
<evidence type="ECO:0000256" key="12">
    <source>
        <dbReference type="ARBA" id="ARBA00023204"/>
    </source>
</evidence>
<keyword evidence="12" id="KW-0234">DNA repair</keyword>
<dbReference type="EMBL" id="BSOJ01000030">
    <property type="protein sequence ID" value="GLR27395.1"/>
    <property type="molecule type" value="Genomic_DNA"/>
</dbReference>
<dbReference type="Proteomes" id="UP001156664">
    <property type="component" value="Unassembled WGS sequence"/>
</dbReference>
<dbReference type="CDD" id="cd00056">
    <property type="entry name" value="ENDO3c"/>
    <property type="match status" value="1"/>
</dbReference>
<dbReference type="SUPFAM" id="SSF55811">
    <property type="entry name" value="Nudix"/>
    <property type="match status" value="1"/>
</dbReference>
<evidence type="ECO:0000256" key="1">
    <source>
        <dbReference type="ARBA" id="ARBA00000843"/>
    </source>
</evidence>
<reference evidence="16" key="1">
    <citation type="journal article" date="2019" name="Int. J. Syst. Evol. Microbiol.">
        <title>The Global Catalogue of Microorganisms (GCM) 10K type strain sequencing project: providing services to taxonomists for standard genome sequencing and annotation.</title>
        <authorList>
            <consortium name="The Broad Institute Genomics Platform"/>
            <consortium name="The Broad Institute Genome Sequencing Center for Infectious Disease"/>
            <person name="Wu L."/>
            <person name="Ma J."/>
        </authorList>
    </citation>
    <scope>NUCLEOTIDE SEQUENCE [LARGE SCALE GENOMIC DNA]</scope>
    <source>
        <strain evidence="16">NBRC 105857</strain>
    </source>
</reference>
<evidence type="ECO:0000256" key="2">
    <source>
        <dbReference type="ARBA" id="ARBA00001966"/>
    </source>
</evidence>
<evidence type="ECO:0000259" key="14">
    <source>
        <dbReference type="SMART" id="SM00478"/>
    </source>
</evidence>
<evidence type="ECO:0000256" key="7">
    <source>
        <dbReference type="ARBA" id="ARBA00022723"/>
    </source>
</evidence>
<comment type="function">
    <text evidence="3">Adenine glycosylase active on G-A mispairs. MutY also corrects error-prone DNA synthesis past GO lesions which are due to the oxidatively damaged form of guanine: 7,8-dihydro-8-oxoguanine (8-oxo-dGTP).</text>
</comment>
<dbReference type="InterPro" id="IPR005760">
    <property type="entry name" value="A/G_AdeGlyc_MutY"/>
</dbReference>
<evidence type="ECO:0000313" key="15">
    <source>
        <dbReference type="EMBL" id="GLR27395.1"/>
    </source>
</evidence>
<dbReference type="Gene3D" id="1.10.340.30">
    <property type="entry name" value="Hypothetical protein, domain 2"/>
    <property type="match status" value="1"/>
</dbReference>
<dbReference type="InterPro" id="IPR003265">
    <property type="entry name" value="HhH-GPD_domain"/>
</dbReference>
<dbReference type="InterPro" id="IPR000445">
    <property type="entry name" value="HhH_motif"/>
</dbReference>
<dbReference type="InterPro" id="IPR023170">
    <property type="entry name" value="HhH_base_excis_C"/>
</dbReference>
<dbReference type="InterPro" id="IPR011257">
    <property type="entry name" value="DNA_glycosylase"/>
</dbReference>
<keyword evidence="9" id="KW-0378">Hydrolase</keyword>
<dbReference type="InterPro" id="IPR004036">
    <property type="entry name" value="Endonuclease-III-like_CS2"/>
</dbReference>